<accession>A0AAV1I6G6</accession>
<dbReference type="GO" id="GO:0004132">
    <property type="term" value="F:dCMP deaminase activity"/>
    <property type="evidence" value="ECO:0007669"/>
    <property type="project" value="TreeGrafter"/>
</dbReference>
<sequence length="98" mass="11228">MPRGVKRLSTRWERPEKYRFVEHAERNAIYECARLGGSTAVLTLFCCTECARGMIQAGVVRVVTPRPNLQCMRWGTDWINARDILEEAGVEVEWVEAS</sequence>
<evidence type="ECO:0000256" key="2">
    <source>
        <dbReference type="ARBA" id="ARBA00022801"/>
    </source>
</evidence>
<evidence type="ECO:0000256" key="1">
    <source>
        <dbReference type="ARBA" id="ARBA00022727"/>
    </source>
</evidence>
<dbReference type="InterPro" id="IPR015517">
    <property type="entry name" value="dCMP_deaminase-rel"/>
</dbReference>
<reference evidence="6 7" key="1">
    <citation type="submission" date="2023-10" db="EMBL/GenBank/DDBJ databases">
        <authorList>
            <person name="Maclean D."/>
            <person name="Macfadyen A."/>
        </authorList>
    </citation>
    <scope>NUCLEOTIDE SEQUENCE [LARGE SCALE GENOMIC DNA]</scope>
</reference>
<organism evidence="6 7">
    <name type="scientific">Coccomyxa viridis</name>
    <dbReference type="NCBI Taxonomy" id="1274662"/>
    <lineage>
        <taxon>Eukaryota</taxon>
        <taxon>Viridiplantae</taxon>
        <taxon>Chlorophyta</taxon>
        <taxon>core chlorophytes</taxon>
        <taxon>Trebouxiophyceae</taxon>
        <taxon>Trebouxiophyceae incertae sedis</taxon>
        <taxon>Coccomyxaceae</taxon>
        <taxon>Coccomyxa</taxon>
    </lineage>
</organism>
<dbReference type="Pfam" id="PF00383">
    <property type="entry name" value="dCMP_cyt_deam_1"/>
    <property type="match status" value="1"/>
</dbReference>
<proteinExistence type="predicted"/>
<comment type="caution">
    <text evidence="6">The sequence shown here is derived from an EMBL/GenBank/DDBJ whole genome shotgun (WGS) entry which is preliminary data.</text>
</comment>
<dbReference type="InterPro" id="IPR016193">
    <property type="entry name" value="Cytidine_deaminase-like"/>
</dbReference>
<dbReference type="SUPFAM" id="SSF53927">
    <property type="entry name" value="Cytidine deaminase-like"/>
    <property type="match status" value="1"/>
</dbReference>
<gene>
    <name evidence="6" type="ORF">CVIRNUC_004598</name>
</gene>
<dbReference type="Gene3D" id="3.40.140.10">
    <property type="entry name" value="Cytidine Deaminase, domain 2"/>
    <property type="match status" value="1"/>
</dbReference>
<dbReference type="GO" id="GO:0005737">
    <property type="term" value="C:cytoplasm"/>
    <property type="evidence" value="ECO:0007669"/>
    <property type="project" value="TreeGrafter"/>
</dbReference>
<dbReference type="EC" id="3.5.4.12" evidence="3"/>
<evidence type="ECO:0000256" key="3">
    <source>
        <dbReference type="ARBA" id="ARBA00038938"/>
    </source>
</evidence>
<evidence type="ECO:0000256" key="4">
    <source>
        <dbReference type="ARBA" id="ARBA00041763"/>
    </source>
</evidence>
<dbReference type="PANTHER" id="PTHR11086">
    <property type="entry name" value="DEOXYCYTIDYLATE DEAMINASE-RELATED"/>
    <property type="match status" value="1"/>
</dbReference>
<feature type="domain" description="CMP/dCMP-type deaminase" evidence="5">
    <location>
        <begin position="15"/>
        <end position="63"/>
    </location>
</feature>
<evidence type="ECO:0000313" key="7">
    <source>
        <dbReference type="Proteomes" id="UP001314263"/>
    </source>
</evidence>
<protein>
    <recommendedName>
        <fullName evidence="4">dCMP deaminase</fullName>
        <ecNumber evidence="3">3.5.4.12</ecNumber>
    </recommendedName>
    <alternativeName>
        <fullName evidence="4">dCMP deaminase</fullName>
    </alternativeName>
</protein>
<dbReference type="PANTHER" id="PTHR11086:SF18">
    <property type="entry name" value="DEOXYCYTIDYLATE DEAMINASE"/>
    <property type="match status" value="1"/>
</dbReference>
<keyword evidence="7" id="KW-1185">Reference proteome</keyword>
<dbReference type="AlphaFoldDB" id="A0AAV1I6G6"/>
<keyword evidence="1" id="KW-0545">Nucleotide biosynthesis</keyword>
<dbReference type="InterPro" id="IPR002125">
    <property type="entry name" value="CMP_dCMP_dom"/>
</dbReference>
<name>A0AAV1I6G6_9CHLO</name>
<keyword evidence="2" id="KW-0378">Hydrolase</keyword>
<evidence type="ECO:0000259" key="5">
    <source>
        <dbReference type="Pfam" id="PF00383"/>
    </source>
</evidence>
<evidence type="ECO:0000313" key="6">
    <source>
        <dbReference type="EMBL" id="CAK0778391.1"/>
    </source>
</evidence>
<dbReference type="Proteomes" id="UP001314263">
    <property type="component" value="Unassembled WGS sequence"/>
</dbReference>
<dbReference type="EMBL" id="CAUYUE010000005">
    <property type="protein sequence ID" value="CAK0778391.1"/>
    <property type="molecule type" value="Genomic_DNA"/>
</dbReference>